<reference evidence="1 2" key="1">
    <citation type="submission" date="2018-02" db="EMBL/GenBank/DDBJ databases">
        <title>Reclassifiation of [Polyangium] brachysporum DSM 7029 as Guopingzhaonella breviflexa gen. nov., sp. nov., a member of the family Comamonadaceae.</title>
        <authorList>
            <person name="Tang B."/>
        </authorList>
    </citation>
    <scope>NUCLEOTIDE SEQUENCE [LARGE SCALE GENOMIC DNA]</scope>
    <source>
        <strain evidence="1 2">DSM 15344</strain>
    </source>
</reference>
<evidence type="ECO:0000313" key="1">
    <source>
        <dbReference type="EMBL" id="PPE70410.1"/>
    </source>
</evidence>
<dbReference type="Pfam" id="PF00494">
    <property type="entry name" value="SQS_PSY"/>
    <property type="match status" value="1"/>
</dbReference>
<dbReference type="Gene3D" id="1.10.600.10">
    <property type="entry name" value="Farnesyl Diphosphate Synthase"/>
    <property type="match status" value="1"/>
</dbReference>
<dbReference type="PANTHER" id="PTHR31480">
    <property type="entry name" value="BIFUNCTIONAL LYCOPENE CYCLASE/PHYTOENE SYNTHASE"/>
    <property type="match status" value="1"/>
</dbReference>
<dbReference type="EMBL" id="PSNY01000006">
    <property type="protein sequence ID" value="PPE70410.1"/>
    <property type="molecule type" value="Genomic_DNA"/>
</dbReference>
<dbReference type="AlphaFoldDB" id="A0A2S5T5Y4"/>
<protein>
    <submittedName>
        <fullName evidence="1">Squalene synthase HpnC</fullName>
    </submittedName>
</protein>
<dbReference type="GO" id="GO:0016765">
    <property type="term" value="F:transferase activity, transferring alkyl or aryl (other than methyl) groups"/>
    <property type="evidence" value="ECO:0007669"/>
    <property type="project" value="UniProtKB-ARBA"/>
</dbReference>
<dbReference type="RefSeq" id="WP_104356961.1">
    <property type="nucleotide sequence ID" value="NZ_CP064338.1"/>
</dbReference>
<sequence>MPPVPHQLFTRLPAFALLCPPPLRPAVVVVCRFARTAADLAEAGQRPALDRLADLQACRQDLHAVYADRPPSDRWPELFDALGRLRREFQLPMAPFEQLLSGFEQEVTTHRYISQDALLAHCARVANPVGRLLLILHGLDDEAARRQSDALCSALQLTRYWRNLSVDTARGRLYVPLDLCRRHHVPVASLVAQQETPATQAMVRELVEWTRSLLVQGAPLARRLPGRADCGLRLAVQGALRILEKIARSNYAALHERPVLGAWDGVVLLQRALGRQLPASTTDTTA</sequence>
<evidence type="ECO:0000313" key="2">
    <source>
        <dbReference type="Proteomes" id="UP000239406"/>
    </source>
</evidence>
<keyword evidence="2" id="KW-1185">Reference proteome</keyword>
<dbReference type="SUPFAM" id="SSF48576">
    <property type="entry name" value="Terpenoid synthases"/>
    <property type="match status" value="1"/>
</dbReference>
<proteinExistence type="predicted"/>
<comment type="caution">
    <text evidence="1">The sequence shown here is derived from an EMBL/GenBank/DDBJ whole genome shotgun (WGS) entry which is preliminary data.</text>
</comment>
<organism evidence="1 2">
    <name type="scientific">Caldimonas thermodepolymerans</name>
    <dbReference type="NCBI Taxonomy" id="215580"/>
    <lineage>
        <taxon>Bacteria</taxon>
        <taxon>Pseudomonadati</taxon>
        <taxon>Pseudomonadota</taxon>
        <taxon>Betaproteobacteria</taxon>
        <taxon>Burkholderiales</taxon>
        <taxon>Sphaerotilaceae</taxon>
        <taxon>Caldimonas</taxon>
    </lineage>
</organism>
<gene>
    <name evidence="1" type="ORF">C1702_06970</name>
</gene>
<accession>A0A2S5T5Y4</accession>
<dbReference type="Proteomes" id="UP000239406">
    <property type="component" value="Unassembled WGS sequence"/>
</dbReference>
<dbReference type="InterPro" id="IPR002060">
    <property type="entry name" value="Squ/phyt_synthse"/>
</dbReference>
<name>A0A2S5T5Y4_9BURK</name>
<dbReference type="InterPro" id="IPR008949">
    <property type="entry name" value="Isoprenoid_synthase_dom_sf"/>
</dbReference>